<name>A0A2C5W913_PSEPU</name>
<gene>
    <name evidence="1" type="ORF">CRX57_10050</name>
</gene>
<organism evidence="1 2">
    <name type="scientific">Pseudomonas putida</name>
    <name type="common">Arthrobacter siderocapsulatus</name>
    <dbReference type="NCBI Taxonomy" id="303"/>
    <lineage>
        <taxon>Bacteria</taxon>
        <taxon>Pseudomonadati</taxon>
        <taxon>Pseudomonadota</taxon>
        <taxon>Gammaproteobacteria</taxon>
        <taxon>Pseudomonadales</taxon>
        <taxon>Pseudomonadaceae</taxon>
        <taxon>Pseudomonas</taxon>
    </lineage>
</organism>
<sequence length="70" mass="7994">MSVFFDETDPVIRIDREVSFGNPNDLLIAALILMIVRAHIPLWRGDLSPIGREAAFFQRKGEDRFAVHRG</sequence>
<protein>
    <submittedName>
        <fullName evidence="1">Uncharacterized protein</fullName>
    </submittedName>
</protein>
<dbReference type="EMBL" id="PDKZ01000002">
    <property type="protein sequence ID" value="PHH40501.1"/>
    <property type="molecule type" value="Genomic_DNA"/>
</dbReference>
<dbReference type="AlphaFoldDB" id="A0A2C5W913"/>
<accession>A0A2C5W913</accession>
<comment type="caution">
    <text evidence="1">The sequence shown here is derived from an EMBL/GenBank/DDBJ whole genome shotgun (WGS) entry which is preliminary data.</text>
</comment>
<reference evidence="2" key="1">
    <citation type="submission" date="2017-10" db="EMBL/GenBank/DDBJ databases">
        <title>FDA dAtabase for Regulatory Grade micrObial Sequences (FDA-ARGOS): Supporting development and validation of Infectious Disease Dx tests.</title>
        <authorList>
            <person name="Goldberg B."/>
            <person name="Campos J."/>
            <person name="Tallon L."/>
            <person name="Sadzewicz L."/>
            <person name="Ott S."/>
            <person name="Zhao X."/>
            <person name="Nagaraj S."/>
            <person name="Vavikolanu K."/>
            <person name="Aluvathingal J."/>
            <person name="Nadendla S."/>
            <person name="Geyer C."/>
            <person name="Sichtig H."/>
        </authorList>
    </citation>
    <scope>NUCLEOTIDE SEQUENCE [LARGE SCALE GENOMIC DNA]</scope>
    <source>
        <strain evidence="2">FDAARGOS_376</strain>
    </source>
</reference>
<evidence type="ECO:0000313" key="1">
    <source>
        <dbReference type="EMBL" id="PHH40501.1"/>
    </source>
</evidence>
<proteinExistence type="predicted"/>
<evidence type="ECO:0000313" key="2">
    <source>
        <dbReference type="Proteomes" id="UP000222460"/>
    </source>
</evidence>
<dbReference type="Proteomes" id="UP000222460">
    <property type="component" value="Unassembled WGS sequence"/>
</dbReference>